<evidence type="ECO:0000256" key="1">
    <source>
        <dbReference type="ARBA" id="ARBA00009346"/>
    </source>
</evidence>
<comment type="similarity">
    <text evidence="1">Belongs to the colicins ColE2/ColE8/ColE9 and pyocins S1/S2 family.</text>
</comment>
<dbReference type="GO" id="GO:0015643">
    <property type="term" value="F:toxic substance binding"/>
    <property type="evidence" value="ECO:0007669"/>
    <property type="project" value="InterPro"/>
</dbReference>
<dbReference type="AlphaFoldDB" id="A0A5E7WK02"/>
<dbReference type="Pfam" id="PF01320">
    <property type="entry name" value="Colicin_Pyocin"/>
    <property type="match status" value="1"/>
</dbReference>
<dbReference type="EMBL" id="CABVJH010000008">
    <property type="protein sequence ID" value="VVQ35220.1"/>
    <property type="molecule type" value="Genomic_DNA"/>
</dbReference>
<dbReference type="InterPro" id="IPR035900">
    <property type="entry name" value="Colicin_E_sf"/>
</dbReference>
<reference evidence="7 8" key="1">
    <citation type="submission" date="2019-09" db="EMBL/GenBank/DDBJ databases">
        <authorList>
            <person name="Chandra G."/>
            <person name="Truman W A."/>
        </authorList>
    </citation>
    <scope>NUCLEOTIDE SEQUENCE [LARGE SCALE GENOMIC DNA]</scope>
    <source>
        <strain evidence="7">PS943</strain>
    </source>
</reference>
<evidence type="ECO:0000256" key="2">
    <source>
        <dbReference type="ARBA" id="ARBA00022529"/>
    </source>
</evidence>
<dbReference type="Pfam" id="PF06958">
    <property type="entry name" value="Pyocin_S"/>
    <property type="match status" value="1"/>
</dbReference>
<organism evidence="7 8">
    <name type="scientific">Pseudomonas fluorescens</name>
    <dbReference type="NCBI Taxonomy" id="294"/>
    <lineage>
        <taxon>Bacteria</taxon>
        <taxon>Pseudomonadati</taxon>
        <taxon>Pseudomonadota</taxon>
        <taxon>Gammaproteobacteria</taxon>
        <taxon>Pseudomonadales</taxon>
        <taxon>Pseudomonadaceae</taxon>
        <taxon>Pseudomonas</taxon>
    </lineage>
</organism>
<gene>
    <name evidence="7" type="ORF">PS943_04175</name>
</gene>
<dbReference type="Gene3D" id="1.10.1200.20">
    <property type="entry name" value="Colicin E immunity protein"/>
    <property type="match status" value="1"/>
</dbReference>
<dbReference type="RefSeq" id="WP_150657898.1">
    <property type="nucleotide sequence ID" value="NZ_CABVJH010000008.1"/>
</dbReference>
<evidence type="ECO:0000256" key="4">
    <source>
        <dbReference type="ARBA" id="ARBA00023025"/>
    </source>
</evidence>
<dbReference type="InterPro" id="IPR016128">
    <property type="entry name" value="Pyosin/cloacin_T_dom"/>
</dbReference>
<dbReference type="GO" id="GO:0030153">
    <property type="term" value="P:bacteriocin immunity"/>
    <property type="evidence" value="ECO:0007669"/>
    <property type="project" value="UniProtKB-KW"/>
</dbReference>
<evidence type="ECO:0000313" key="7">
    <source>
        <dbReference type="EMBL" id="VVQ35220.1"/>
    </source>
</evidence>
<accession>A0A5E7WK02</accession>
<keyword evidence="3" id="KW-0044">Antibiotic</keyword>
<evidence type="ECO:0000256" key="3">
    <source>
        <dbReference type="ARBA" id="ARBA00023022"/>
    </source>
</evidence>
<dbReference type="GO" id="GO:0031640">
    <property type="term" value="P:killing of cells of another organism"/>
    <property type="evidence" value="ECO:0007669"/>
    <property type="project" value="UniProtKB-KW"/>
</dbReference>
<name>A0A5E7WK02_PSEFL</name>
<dbReference type="GO" id="GO:0042742">
    <property type="term" value="P:defense response to bacterium"/>
    <property type="evidence" value="ECO:0007669"/>
    <property type="project" value="UniProtKB-KW"/>
</dbReference>
<dbReference type="SUPFAM" id="SSF47345">
    <property type="entry name" value="Colicin E immunity proteins"/>
    <property type="match status" value="1"/>
</dbReference>
<evidence type="ECO:0000259" key="6">
    <source>
        <dbReference type="Pfam" id="PF06958"/>
    </source>
</evidence>
<keyword evidence="2" id="KW-0929">Antimicrobial</keyword>
<feature type="domain" description="Pyosin/cloacin translocation" evidence="6">
    <location>
        <begin position="348"/>
        <end position="490"/>
    </location>
</feature>
<keyword evidence="4" id="KW-0079">Bacteriocin immunity</keyword>
<dbReference type="InterPro" id="IPR000290">
    <property type="entry name" value="Colicin_pyocin"/>
</dbReference>
<dbReference type="InterPro" id="IPR036302">
    <property type="entry name" value="Pyosin/cloacin_T_dom_sf"/>
</dbReference>
<keyword evidence="5" id="KW-0078">Bacteriocin</keyword>
<protein>
    <recommendedName>
        <fullName evidence="6">Pyosin/cloacin translocation domain-containing protein</fullName>
    </recommendedName>
</protein>
<proteinExistence type="inferred from homology"/>
<evidence type="ECO:0000256" key="5">
    <source>
        <dbReference type="ARBA" id="ARBA00023048"/>
    </source>
</evidence>
<dbReference type="Proteomes" id="UP000325645">
    <property type="component" value="Unassembled WGS sequence"/>
</dbReference>
<dbReference type="SUPFAM" id="SSF69369">
    <property type="entry name" value="Cloacin translocation domain"/>
    <property type="match status" value="1"/>
</dbReference>
<sequence length="507" mass="56718">MELKATLKDYTEPEFQALFNKILAVDLPKQDHDRLINHFDRIVGHPKGADLLFYPDEKVNLNRIGSVVLFVKDWHRKRGVAAFKEEHVFVSTPLVQLTHVARNLAEVHRIAAGVAVSERAVETAFGFFEQGIQHLRSQQNVHLGIPEQETNSRTLELAQHETVIAISKFEFWKMRMEFVKSDAHHNLTYARSEQAQWQSIVHQINSTHDRYIARLASITQHHRVLHDEAEVLLIAAQEQLIRSRNLTGTGPVQAACAITTSLAFADKRPDVLLEGGPSALLGSQQIDLQKAIRSAVAEFTWQNTSGEPADEIQRATVLHFEFSSRVDRQVYGLSVPLAELLPIEGQDWQSLAASRAEVDVPYRMSTAVVPAKPRTMFQGLREIKTLSQVHITPSKGSHPASGVRVRAAQHNERLNTFSFTADDAAPITVDWSAPATLDASPPVAPAPSRRLGFVRSSPVPVLETSVGDVRFDDYIVVFPIEAGLDPVYVMFRDRREYPDTTIAEARP</sequence>
<dbReference type="CDD" id="cd16363">
    <property type="entry name" value="Col_Im_like"/>
    <property type="match status" value="1"/>
</dbReference>
<evidence type="ECO:0000313" key="8">
    <source>
        <dbReference type="Proteomes" id="UP000325645"/>
    </source>
</evidence>
<dbReference type="PRINTS" id="PR01299">
    <property type="entry name" value="PYOCIN"/>
</dbReference>